<protein>
    <submittedName>
        <fullName evidence="2">Putative lumazine-binding</fullName>
    </submittedName>
</protein>
<accession>A0A1H7XQN1</accession>
<keyword evidence="1" id="KW-0732">Signal</keyword>
<evidence type="ECO:0000256" key="1">
    <source>
        <dbReference type="SAM" id="SignalP"/>
    </source>
</evidence>
<dbReference type="Gene3D" id="3.10.450.50">
    <property type="match status" value="1"/>
</dbReference>
<gene>
    <name evidence="2" type="ORF">SAMN04488505_104163</name>
</gene>
<dbReference type="SUPFAM" id="SSF54427">
    <property type="entry name" value="NTF2-like"/>
    <property type="match status" value="1"/>
</dbReference>
<dbReference type="Pfam" id="PF12893">
    <property type="entry name" value="Lumazine_bd_2"/>
    <property type="match status" value="1"/>
</dbReference>
<dbReference type="EMBL" id="FOBB01000004">
    <property type="protein sequence ID" value="SEM36051.1"/>
    <property type="molecule type" value="Genomic_DNA"/>
</dbReference>
<dbReference type="STRING" id="573321.SAMN04488505_104163"/>
<feature type="chain" id="PRO_5011749021" evidence="1">
    <location>
        <begin position="24"/>
        <end position="157"/>
    </location>
</feature>
<keyword evidence="3" id="KW-1185">Reference proteome</keyword>
<reference evidence="2 3" key="1">
    <citation type="submission" date="2016-10" db="EMBL/GenBank/DDBJ databases">
        <authorList>
            <person name="de Groot N.N."/>
        </authorList>
    </citation>
    <scope>NUCLEOTIDE SEQUENCE [LARGE SCALE GENOMIC DNA]</scope>
    <source>
        <strain evidence="2 3">DSM 21039</strain>
    </source>
</reference>
<name>A0A1H7XQN1_9BACT</name>
<dbReference type="InterPro" id="IPR039437">
    <property type="entry name" value="FrzH/put_lumazine-bd"/>
</dbReference>
<dbReference type="OrthoDB" id="117186at2"/>
<dbReference type="InterPro" id="IPR032710">
    <property type="entry name" value="NTF2-like_dom_sf"/>
</dbReference>
<organism evidence="2 3">
    <name type="scientific">Chitinophaga rupis</name>
    <dbReference type="NCBI Taxonomy" id="573321"/>
    <lineage>
        <taxon>Bacteria</taxon>
        <taxon>Pseudomonadati</taxon>
        <taxon>Bacteroidota</taxon>
        <taxon>Chitinophagia</taxon>
        <taxon>Chitinophagales</taxon>
        <taxon>Chitinophagaceae</taxon>
        <taxon>Chitinophaga</taxon>
    </lineage>
</organism>
<proteinExistence type="predicted"/>
<dbReference type="AlphaFoldDB" id="A0A1H7XQN1"/>
<evidence type="ECO:0000313" key="3">
    <source>
        <dbReference type="Proteomes" id="UP000198984"/>
    </source>
</evidence>
<evidence type="ECO:0000313" key="2">
    <source>
        <dbReference type="EMBL" id="SEM36051.1"/>
    </source>
</evidence>
<sequence length="157" mass="17270">MLFNVYRLLIILLACIPPGHSNAVLPQESEEAAVKTTIGQLFEGMRKGDSTMVKGAFAPGAILQTIASPAGGGTRLRTESLQGFLEAVGKPHTDVWDERITYGHIAIDDKLAAVWTPYEFYLGGQFSHCGVNSFQLVKLDGQWKIVYLVDTRRKTCK</sequence>
<dbReference type="Proteomes" id="UP000198984">
    <property type="component" value="Unassembled WGS sequence"/>
</dbReference>
<feature type="signal peptide" evidence="1">
    <location>
        <begin position="1"/>
        <end position="23"/>
    </location>
</feature>